<dbReference type="Gene3D" id="1.10.10.1600">
    <property type="entry name" value="Bacterial DNA polymerase III alpha subunit, thumb domain"/>
    <property type="match status" value="1"/>
</dbReference>
<dbReference type="EMBL" id="WNVG01000749">
    <property type="protein sequence ID" value="MDZ5034632.1"/>
    <property type="molecule type" value="Genomic_DNA"/>
</dbReference>
<gene>
    <name evidence="2" type="ORF">GNF81_18220</name>
</gene>
<sequence>YSLLFERFLNPERVSMPDIDSDFCYERRQEVIDYVVDKYGVDNVSQIITFGTMAPRACIRDVGRAMNYSYAEVDKIAKMIPTMLGITIDKALEINPELKAAYNTDERVKELIDVSKDLEGLPRHSSTHAAGVVIASKPFVEYDPLQKNDESIVAQFDMTTLEELGLLKMDFLGLRT</sequence>
<protein>
    <submittedName>
        <fullName evidence="2">DNA polymerase III subunit alpha</fullName>
    </submittedName>
</protein>
<comment type="caution">
    <text evidence="2">The sequence shown here is derived from an EMBL/GenBank/DDBJ whole genome shotgun (WGS) entry which is preliminary data.</text>
</comment>
<dbReference type="GO" id="GO:0008408">
    <property type="term" value="F:3'-5' exonuclease activity"/>
    <property type="evidence" value="ECO:0007669"/>
    <property type="project" value="InterPro"/>
</dbReference>
<dbReference type="InterPro" id="IPR004805">
    <property type="entry name" value="DnaE2/DnaE/PolC"/>
</dbReference>
<feature type="domain" description="Bacterial DNA polymerase III alpha subunit NTPase" evidence="1">
    <location>
        <begin position="1"/>
        <end position="173"/>
    </location>
</feature>
<accession>A0AAW9J817</accession>
<reference evidence="2" key="1">
    <citation type="submission" date="2019-11" db="EMBL/GenBank/DDBJ databases">
        <title>Characterization of Clostridium perfringens isolates from swine manure treated agricultural soils.</title>
        <authorList>
            <person name="Wushke S.T."/>
        </authorList>
    </citation>
    <scope>NUCLEOTIDE SEQUENCE</scope>
    <source>
        <strain evidence="2">X15</strain>
    </source>
</reference>
<dbReference type="Proteomes" id="UP001289066">
    <property type="component" value="Unassembled WGS sequence"/>
</dbReference>
<dbReference type="AlphaFoldDB" id="A0AAW9J817"/>
<feature type="non-terminal residue" evidence="2">
    <location>
        <position position="176"/>
    </location>
</feature>
<dbReference type="Pfam" id="PF07733">
    <property type="entry name" value="DNA_pol3_alpha"/>
    <property type="match status" value="1"/>
</dbReference>
<dbReference type="GO" id="GO:0006260">
    <property type="term" value="P:DNA replication"/>
    <property type="evidence" value="ECO:0007669"/>
    <property type="project" value="InterPro"/>
</dbReference>
<name>A0AAW9J817_CLOPF</name>
<feature type="non-terminal residue" evidence="2">
    <location>
        <position position="1"/>
    </location>
</feature>
<proteinExistence type="predicted"/>
<evidence type="ECO:0000313" key="2">
    <source>
        <dbReference type="EMBL" id="MDZ5034632.1"/>
    </source>
</evidence>
<dbReference type="InterPro" id="IPR041931">
    <property type="entry name" value="DNA_pol3_alpha_thumb_dom"/>
</dbReference>
<dbReference type="InterPro" id="IPR011708">
    <property type="entry name" value="DNA_pol3_alpha_NTPase_dom"/>
</dbReference>
<dbReference type="PANTHER" id="PTHR32294">
    <property type="entry name" value="DNA POLYMERASE III SUBUNIT ALPHA"/>
    <property type="match status" value="1"/>
</dbReference>
<evidence type="ECO:0000313" key="3">
    <source>
        <dbReference type="Proteomes" id="UP001289066"/>
    </source>
</evidence>
<dbReference type="PANTHER" id="PTHR32294:SF0">
    <property type="entry name" value="DNA POLYMERASE III SUBUNIT ALPHA"/>
    <property type="match status" value="1"/>
</dbReference>
<organism evidence="2 3">
    <name type="scientific">Clostridium perfringens</name>
    <dbReference type="NCBI Taxonomy" id="1502"/>
    <lineage>
        <taxon>Bacteria</taxon>
        <taxon>Bacillati</taxon>
        <taxon>Bacillota</taxon>
        <taxon>Clostridia</taxon>
        <taxon>Eubacteriales</taxon>
        <taxon>Clostridiaceae</taxon>
        <taxon>Clostridium</taxon>
    </lineage>
</organism>
<evidence type="ECO:0000259" key="1">
    <source>
        <dbReference type="Pfam" id="PF07733"/>
    </source>
</evidence>